<dbReference type="AlphaFoldDB" id="A0A0D3BPY1"/>
<feature type="region of interest" description="Disordered" evidence="1">
    <location>
        <begin position="1"/>
        <end position="214"/>
    </location>
</feature>
<evidence type="ECO:0000313" key="3">
    <source>
        <dbReference type="Proteomes" id="UP000032141"/>
    </source>
</evidence>
<feature type="compositionally biased region" description="Polar residues" evidence="1">
    <location>
        <begin position="128"/>
        <end position="140"/>
    </location>
</feature>
<dbReference type="HOGENOM" id="CLU_627556_0_0_1"/>
<accession>A0A0D3BPY1</accession>
<feature type="compositionally biased region" description="Low complexity" evidence="1">
    <location>
        <begin position="62"/>
        <end position="82"/>
    </location>
</feature>
<protein>
    <recommendedName>
        <fullName evidence="4">Reverse transcriptase zinc-binding domain-containing protein</fullName>
    </recommendedName>
</protein>
<dbReference type="EnsemblPlants" id="Bo4g024090.1">
    <property type="protein sequence ID" value="Bo4g024090.1"/>
    <property type="gene ID" value="Bo4g024090"/>
</dbReference>
<feature type="compositionally biased region" description="Polar residues" evidence="1">
    <location>
        <begin position="83"/>
        <end position="112"/>
    </location>
</feature>
<feature type="compositionally biased region" description="Pro residues" evidence="1">
    <location>
        <begin position="169"/>
        <end position="184"/>
    </location>
</feature>
<name>A0A0D3BPY1_BRAOL</name>
<dbReference type="Proteomes" id="UP000032141">
    <property type="component" value="Chromosome C4"/>
</dbReference>
<dbReference type="OMA" id="PLIYNWI"/>
<sequence>MANPWFPGNSASGLSPLLRSTGDNHLLVPPIPPDPPDPDSSNPLSVSRFPPLNSPGSKTPKSFRASQRALLSSSAVKVSSSKPSTESTGPVLSQTSAVSGSKSFGSRSQNTVHLDLGNFKVLPPKYSSPIQTNRASKSSLNPPPLAPIPTLNHQNPQIPPQTSGSSNQPQPPLVPPPITPPNTTPPLTTDKQSTQHQPPPPLVERLRRSQNKTLSRLAPVTISDTGRPRVSIPDSVFQKGAELHKDFIICNFNGRPPPFNHEEVLHGDLSNLWTTVPNRQFSWQVNKLLKLSPLIYNWIYLRVSNGLSCRFWSDNWSLFGNMRSFLQLGANTSMGIPETATLASLYHNNSWRLPPARSEEQLQGQSRRSPKGMLTLLCWQGCIYWLWSERNARLHRNIFRSVDAMARLIDRQLRDKVLSFRDTNRSVSSVMMQQWLS</sequence>
<organism evidence="2 3">
    <name type="scientific">Brassica oleracea var. oleracea</name>
    <dbReference type="NCBI Taxonomy" id="109376"/>
    <lineage>
        <taxon>Eukaryota</taxon>
        <taxon>Viridiplantae</taxon>
        <taxon>Streptophyta</taxon>
        <taxon>Embryophyta</taxon>
        <taxon>Tracheophyta</taxon>
        <taxon>Spermatophyta</taxon>
        <taxon>Magnoliopsida</taxon>
        <taxon>eudicotyledons</taxon>
        <taxon>Gunneridae</taxon>
        <taxon>Pentapetalae</taxon>
        <taxon>rosids</taxon>
        <taxon>malvids</taxon>
        <taxon>Brassicales</taxon>
        <taxon>Brassicaceae</taxon>
        <taxon>Brassiceae</taxon>
        <taxon>Brassica</taxon>
    </lineage>
</organism>
<evidence type="ECO:0008006" key="4">
    <source>
        <dbReference type="Google" id="ProtNLM"/>
    </source>
</evidence>
<keyword evidence="3" id="KW-1185">Reference proteome</keyword>
<proteinExistence type="predicted"/>
<reference evidence="2 3" key="1">
    <citation type="journal article" date="2014" name="Genome Biol.">
        <title>Transcriptome and methylome profiling reveals relics of genome dominance in the mesopolyploid Brassica oleracea.</title>
        <authorList>
            <person name="Parkin I.A."/>
            <person name="Koh C."/>
            <person name="Tang H."/>
            <person name="Robinson S.J."/>
            <person name="Kagale S."/>
            <person name="Clarke W.E."/>
            <person name="Town C.D."/>
            <person name="Nixon J."/>
            <person name="Krishnakumar V."/>
            <person name="Bidwell S.L."/>
            <person name="Denoeud F."/>
            <person name="Belcram H."/>
            <person name="Links M.G."/>
            <person name="Just J."/>
            <person name="Clarke C."/>
            <person name="Bender T."/>
            <person name="Huebert T."/>
            <person name="Mason A.S."/>
            <person name="Pires J.C."/>
            <person name="Barker G."/>
            <person name="Moore J."/>
            <person name="Walley P.G."/>
            <person name="Manoli S."/>
            <person name="Batley J."/>
            <person name="Edwards D."/>
            <person name="Nelson M.N."/>
            <person name="Wang X."/>
            <person name="Paterson A.H."/>
            <person name="King G."/>
            <person name="Bancroft I."/>
            <person name="Chalhoub B."/>
            <person name="Sharpe A.G."/>
        </authorList>
    </citation>
    <scope>NUCLEOTIDE SEQUENCE</scope>
    <source>
        <strain evidence="2 3">cv. TO1000</strain>
    </source>
</reference>
<evidence type="ECO:0000256" key="1">
    <source>
        <dbReference type="SAM" id="MobiDB-lite"/>
    </source>
</evidence>
<feature type="compositionally biased region" description="Polar residues" evidence="1">
    <location>
        <begin position="151"/>
        <end position="166"/>
    </location>
</feature>
<dbReference type="Gramene" id="Bo4g024090.1">
    <property type="protein sequence ID" value="Bo4g024090.1"/>
    <property type="gene ID" value="Bo4g024090"/>
</dbReference>
<reference evidence="2" key="2">
    <citation type="submission" date="2015-03" db="UniProtKB">
        <authorList>
            <consortium name="EnsemblPlants"/>
        </authorList>
    </citation>
    <scope>IDENTIFICATION</scope>
</reference>
<evidence type="ECO:0000313" key="2">
    <source>
        <dbReference type="EnsemblPlants" id="Bo4g024090.1"/>
    </source>
</evidence>